<reference evidence="3 4" key="1">
    <citation type="submission" date="2019-03" db="EMBL/GenBank/DDBJ databases">
        <title>Genomic Encyclopedia of Type Strains, Phase IV (KMG-IV): sequencing the most valuable type-strain genomes for metagenomic binning, comparative biology and taxonomic classification.</title>
        <authorList>
            <person name="Goeker M."/>
        </authorList>
    </citation>
    <scope>NUCLEOTIDE SEQUENCE [LARGE SCALE GENOMIC DNA]</scope>
    <source>
        <strain evidence="3 4">DSM 9035</strain>
    </source>
</reference>
<evidence type="ECO:0000313" key="4">
    <source>
        <dbReference type="Proteomes" id="UP000294664"/>
    </source>
</evidence>
<dbReference type="InterPro" id="IPR015168">
    <property type="entry name" value="SsuA/THI5"/>
</dbReference>
<dbReference type="Gene3D" id="3.40.190.10">
    <property type="entry name" value="Periplasmic binding protein-like II"/>
    <property type="match status" value="2"/>
</dbReference>
<feature type="chain" id="PRO_5020331873" evidence="1">
    <location>
        <begin position="23"/>
        <end position="340"/>
    </location>
</feature>
<feature type="signal peptide" evidence="1">
    <location>
        <begin position="1"/>
        <end position="22"/>
    </location>
</feature>
<protein>
    <submittedName>
        <fullName evidence="3">NitT/TauT family transport system substrate-binding protein</fullName>
    </submittedName>
</protein>
<sequence length="340" mass="37044">MKPLRRLILGLVALATLPSVSAVPAHALDQVVLRINFTPWAMHAQYYAAIAQGFYAKEGIAVEIRAPSAGQSSEVLVGSGREQFGVANIDSFVKARANGIPVVAVMADQPDTPTSVITLKSSNITKPSDLKGKRITWFSSNVKGQIDPLLKAGGLTRDDIEFVLVSRGSEVQLVAAGKMDALWGYAFGQALTLESKGFPVNIMPLKDYGLKNYGTLLYTSDALLKSNPDLVRRFVKATLQGLIWTHDHLEAAVAEVVKVAPDRDLKLETQKLAIIYDLYKSPDFSERFGKMNEAKWETSINALAEDIPQKPKASDMFTNAIVDSLDESKDLATVIRTPAK</sequence>
<name>A0A4R3LJZ9_9HYPH</name>
<evidence type="ECO:0000313" key="3">
    <source>
        <dbReference type="EMBL" id="TCT00610.1"/>
    </source>
</evidence>
<proteinExistence type="predicted"/>
<dbReference type="SUPFAM" id="SSF53850">
    <property type="entry name" value="Periplasmic binding protein-like II"/>
    <property type="match status" value="1"/>
</dbReference>
<evidence type="ECO:0000259" key="2">
    <source>
        <dbReference type="Pfam" id="PF09084"/>
    </source>
</evidence>
<dbReference type="Pfam" id="PF09084">
    <property type="entry name" value="NMT1"/>
    <property type="match status" value="1"/>
</dbReference>
<dbReference type="OrthoDB" id="5372616at2"/>
<dbReference type="AlphaFoldDB" id="A0A4R3LJZ9"/>
<organism evidence="3 4">
    <name type="scientific">Aquabacter spiritensis</name>
    <dbReference type="NCBI Taxonomy" id="933073"/>
    <lineage>
        <taxon>Bacteria</taxon>
        <taxon>Pseudomonadati</taxon>
        <taxon>Pseudomonadota</taxon>
        <taxon>Alphaproteobacteria</taxon>
        <taxon>Hyphomicrobiales</taxon>
        <taxon>Xanthobacteraceae</taxon>
        <taxon>Aquabacter</taxon>
    </lineage>
</organism>
<dbReference type="RefSeq" id="WP_132035954.1">
    <property type="nucleotide sequence ID" value="NZ_SMAI01000021.1"/>
</dbReference>
<keyword evidence="4" id="KW-1185">Reference proteome</keyword>
<gene>
    <name evidence="3" type="ORF">EDC64_12130</name>
</gene>
<dbReference type="PANTHER" id="PTHR31528">
    <property type="entry name" value="4-AMINO-5-HYDROXYMETHYL-2-METHYLPYRIMIDINE PHOSPHATE SYNTHASE THI11-RELATED"/>
    <property type="match status" value="1"/>
</dbReference>
<comment type="caution">
    <text evidence="3">The sequence shown here is derived from an EMBL/GenBank/DDBJ whole genome shotgun (WGS) entry which is preliminary data.</text>
</comment>
<dbReference type="EMBL" id="SMAI01000021">
    <property type="protein sequence ID" value="TCT00610.1"/>
    <property type="molecule type" value="Genomic_DNA"/>
</dbReference>
<dbReference type="Proteomes" id="UP000294664">
    <property type="component" value="Unassembled WGS sequence"/>
</dbReference>
<keyword evidence="1" id="KW-0732">Signal</keyword>
<dbReference type="InterPro" id="IPR027939">
    <property type="entry name" value="NMT1/THI5"/>
</dbReference>
<dbReference type="PANTHER" id="PTHR31528:SF3">
    <property type="entry name" value="THIAMINE BIOSYNTHESIS PROTEIN HI_0357-RELATED"/>
    <property type="match status" value="1"/>
</dbReference>
<feature type="domain" description="SsuA/THI5-like" evidence="2">
    <location>
        <begin position="41"/>
        <end position="250"/>
    </location>
</feature>
<dbReference type="GO" id="GO:0009228">
    <property type="term" value="P:thiamine biosynthetic process"/>
    <property type="evidence" value="ECO:0007669"/>
    <property type="project" value="InterPro"/>
</dbReference>
<evidence type="ECO:0000256" key="1">
    <source>
        <dbReference type="SAM" id="SignalP"/>
    </source>
</evidence>
<accession>A0A4R3LJZ9</accession>